<dbReference type="Gene3D" id="3.30.1330.40">
    <property type="entry name" value="RutC-like"/>
    <property type="match status" value="1"/>
</dbReference>
<dbReference type="CDD" id="cd02199">
    <property type="entry name" value="YjgF_YER057c_UK114_like_1"/>
    <property type="match status" value="1"/>
</dbReference>
<proteinExistence type="predicted"/>
<feature type="domain" description="Endoribonuclease L-PSP/chorismate mutase-like" evidence="1">
    <location>
        <begin position="6"/>
        <end position="141"/>
    </location>
</feature>
<sequence length="154" mass="15810">MSGRIESRLAELGVTLPDASAPAANYVPFVQLGDILYVSGQISMDADGLVTGKLGENMDLAAGQAAAKRCAVGLLAQVKAACGGDLDRLSRVVKLTAFVNSTADFTDQPKVVNGCSDFLVEVLGDAGRHARSAVSAASLPMGVAVEIEGIFQLS</sequence>
<dbReference type="Proteomes" id="UP001220964">
    <property type="component" value="Unassembled WGS sequence"/>
</dbReference>
<keyword evidence="3" id="KW-1185">Reference proteome</keyword>
<comment type="caution">
    <text evidence="2">The sequence shown here is derived from an EMBL/GenBank/DDBJ whole genome shotgun (WGS) entry which is preliminary data.</text>
</comment>
<organism evidence="2 3">
    <name type="scientific">Psychromarinibacter sediminicola</name>
    <dbReference type="NCBI Taxonomy" id="3033385"/>
    <lineage>
        <taxon>Bacteria</taxon>
        <taxon>Pseudomonadati</taxon>
        <taxon>Pseudomonadota</taxon>
        <taxon>Alphaproteobacteria</taxon>
        <taxon>Rhodobacterales</taxon>
        <taxon>Paracoccaceae</taxon>
        <taxon>Psychromarinibacter</taxon>
    </lineage>
</organism>
<gene>
    <name evidence="2" type="ORF">P1J78_22335</name>
</gene>
<dbReference type="PANTHER" id="PTHR43760">
    <property type="entry name" value="ENDORIBONUCLEASE-RELATED"/>
    <property type="match status" value="1"/>
</dbReference>
<evidence type="ECO:0000313" key="3">
    <source>
        <dbReference type="Proteomes" id="UP001220964"/>
    </source>
</evidence>
<accession>A0AAE3TB41</accession>
<dbReference type="EMBL" id="JARGYC010000097">
    <property type="protein sequence ID" value="MDF0603473.1"/>
    <property type="molecule type" value="Genomic_DNA"/>
</dbReference>
<dbReference type="InterPro" id="IPR013813">
    <property type="entry name" value="Endoribo_LPSP/chorism_mut-like"/>
</dbReference>
<dbReference type="PANTHER" id="PTHR43760:SF1">
    <property type="entry name" value="ENDORIBONUCLEASE L-PSP_CHORISMATE MUTASE-LIKE DOMAIN-CONTAINING PROTEIN"/>
    <property type="match status" value="1"/>
</dbReference>
<dbReference type="RefSeq" id="WP_275569591.1">
    <property type="nucleotide sequence ID" value="NZ_JARGYC010000097.1"/>
</dbReference>
<evidence type="ECO:0000259" key="1">
    <source>
        <dbReference type="Pfam" id="PF14588"/>
    </source>
</evidence>
<protein>
    <submittedName>
        <fullName evidence="2">RidA family protein</fullName>
    </submittedName>
</protein>
<dbReference type="SUPFAM" id="SSF55298">
    <property type="entry name" value="YjgF-like"/>
    <property type="match status" value="1"/>
</dbReference>
<reference evidence="2" key="1">
    <citation type="submission" date="2023-03" db="EMBL/GenBank/DDBJ databases">
        <title>Multiphase analysis and comparison of six strains from genera Psychromarinibacter, Lutimaribacter, and Maritimibacter, including a novel species: Psychromarinibacter sediminicola sp. nov.</title>
        <authorList>
            <person name="Wang Y.-H."/>
            <person name="Ye M.-Q."/>
            <person name="Du Z.-J."/>
        </authorList>
    </citation>
    <scope>NUCLEOTIDE SEQUENCE</scope>
    <source>
        <strain evidence="2">C21-152</strain>
    </source>
</reference>
<dbReference type="InterPro" id="IPR035959">
    <property type="entry name" value="RutC-like_sf"/>
</dbReference>
<evidence type="ECO:0000313" key="2">
    <source>
        <dbReference type="EMBL" id="MDF0603473.1"/>
    </source>
</evidence>
<name>A0AAE3TB41_9RHOB</name>
<dbReference type="Pfam" id="PF14588">
    <property type="entry name" value="YjgF_endoribonc"/>
    <property type="match status" value="1"/>
</dbReference>
<dbReference type="AlphaFoldDB" id="A0AAE3TB41"/>